<evidence type="ECO:0000256" key="3">
    <source>
        <dbReference type="ARBA" id="ARBA00023004"/>
    </source>
</evidence>
<proteinExistence type="predicted"/>
<dbReference type="InterPro" id="IPR034474">
    <property type="entry name" value="Methyltransferase_Class_D"/>
</dbReference>
<accession>A0AA46AHL1</accession>
<evidence type="ECO:0000313" key="7">
    <source>
        <dbReference type="Proteomes" id="UP001158066"/>
    </source>
</evidence>
<dbReference type="AlphaFoldDB" id="A0AA46AHL1"/>
<dbReference type="PROSITE" id="PS51918">
    <property type="entry name" value="RADICAL_SAM"/>
    <property type="match status" value="1"/>
</dbReference>
<keyword evidence="7" id="KW-1185">Reference proteome</keyword>
<evidence type="ECO:0000256" key="4">
    <source>
        <dbReference type="ARBA" id="ARBA00023014"/>
    </source>
</evidence>
<comment type="caution">
    <text evidence="6">The sequence shown here is derived from an EMBL/GenBank/DDBJ whole genome shotgun (WGS) entry which is preliminary data.</text>
</comment>
<dbReference type="SFLD" id="SFLDG01067">
    <property type="entry name" value="SPASM/twitch_domain_containing"/>
    <property type="match status" value="1"/>
</dbReference>
<dbReference type="InterPro" id="IPR056488">
    <property type="entry name" value="Zn_ribbon_HMPTM"/>
</dbReference>
<dbReference type="Pfam" id="PF04055">
    <property type="entry name" value="Radical_SAM"/>
    <property type="match status" value="1"/>
</dbReference>
<dbReference type="GO" id="GO:0046872">
    <property type="term" value="F:metal ion binding"/>
    <property type="evidence" value="ECO:0007669"/>
    <property type="project" value="UniProtKB-KW"/>
</dbReference>
<dbReference type="SUPFAM" id="SSF102114">
    <property type="entry name" value="Radical SAM enzymes"/>
    <property type="match status" value="1"/>
</dbReference>
<dbReference type="Gene3D" id="3.20.20.70">
    <property type="entry name" value="Aldolase class I"/>
    <property type="match status" value="1"/>
</dbReference>
<dbReference type="EMBL" id="FXUF01000001">
    <property type="protein sequence ID" value="SMP40005.1"/>
    <property type="molecule type" value="Genomic_DNA"/>
</dbReference>
<keyword evidence="2" id="KW-0479">Metal-binding</keyword>
<dbReference type="PANTHER" id="PTHR43306:SF1">
    <property type="entry name" value="7,8-DIHYDRO-6-HYDROXYMETHYLPTERIN DIMETHYLTRANSFERASE"/>
    <property type="match status" value="1"/>
</dbReference>
<organism evidence="6 7">
    <name type="scientific">Anoxynatronum buryatiense</name>
    <dbReference type="NCBI Taxonomy" id="489973"/>
    <lineage>
        <taxon>Bacteria</taxon>
        <taxon>Bacillati</taxon>
        <taxon>Bacillota</taxon>
        <taxon>Clostridia</taxon>
        <taxon>Eubacteriales</taxon>
        <taxon>Clostridiaceae</taxon>
        <taxon>Anoxynatronum</taxon>
    </lineage>
</organism>
<dbReference type="InterPro" id="IPR013785">
    <property type="entry name" value="Aldolase_TIM"/>
</dbReference>
<keyword evidence="4" id="KW-0411">Iron-sulfur</keyword>
<dbReference type="GO" id="GO:0003824">
    <property type="term" value="F:catalytic activity"/>
    <property type="evidence" value="ECO:0007669"/>
    <property type="project" value="InterPro"/>
</dbReference>
<keyword evidence="3" id="KW-0408">Iron</keyword>
<name>A0AA46AHL1_9CLOT</name>
<dbReference type="Pfam" id="PF23545">
    <property type="entry name" value="Zn_ribbon_HMPTM"/>
    <property type="match status" value="1"/>
</dbReference>
<dbReference type="Proteomes" id="UP001158066">
    <property type="component" value="Unassembled WGS sequence"/>
</dbReference>
<dbReference type="GO" id="GO:0051536">
    <property type="term" value="F:iron-sulfur cluster binding"/>
    <property type="evidence" value="ECO:0007669"/>
    <property type="project" value="UniProtKB-KW"/>
</dbReference>
<dbReference type="RefSeq" id="WP_283407664.1">
    <property type="nucleotide sequence ID" value="NZ_FXUF01000001.1"/>
</dbReference>
<evidence type="ECO:0000313" key="6">
    <source>
        <dbReference type="EMBL" id="SMP40005.1"/>
    </source>
</evidence>
<protein>
    <recommendedName>
        <fullName evidence="5">Radical SAM core domain-containing protein</fullName>
    </recommendedName>
</protein>
<dbReference type="NCBIfam" id="NF045646">
    <property type="entry name" value="rSAM_Se_TrsS"/>
    <property type="match status" value="1"/>
</dbReference>
<reference evidence="6" key="1">
    <citation type="submission" date="2017-05" db="EMBL/GenBank/DDBJ databases">
        <authorList>
            <person name="Varghese N."/>
            <person name="Submissions S."/>
        </authorList>
    </citation>
    <scope>NUCLEOTIDE SEQUENCE</scope>
    <source>
        <strain evidence="6">Su22</strain>
    </source>
</reference>
<gene>
    <name evidence="6" type="ORF">SAMN06296020_101311</name>
</gene>
<evidence type="ECO:0000256" key="2">
    <source>
        <dbReference type="ARBA" id="ARBA00022723"/>
    </source>
</evidence>
<dbReference type="InterPro" id="IPR007197">
    <property type="entry name" value="rSAM"/>
</dbReference>
<dbReference type="InterPro" id="IPR058240">
    <property type="entry name" value="rSAM_sf"/>
</dbReference>
<dbReference type="CDD" id="cd01335">
    <property type="entry name" value="Radical_SAM"/>
    <property type="match status" value="1"/>
</dbReference>
<keyword evidence="1" id="KW-0949">S-adenosyl-L-methionine</keyword>
<feature type="domain" description="Radical SAM core" evidence="5">
    <location>
        <begin position="89"/>
        <end position="313"/>
    </location>
</feature>
<sequence>MKFIEEHQVSMTESLCPVCLRKLEAHIVRNDHLVSMVKTCTEHGDFRTILWRGKPDYEQWQQETVNDPPLYAPKVHGKGCPYDCGICGKHQQQACCVLVEVTSRCDQQCTVCYADVAKAQSTDPSIERIGAIFRHLVHISEDRPFNIQLSGGEPTLRDDLPQIVKSGKQEGLPYIQLNTNGQRLAEDEAYVEALKEAGLSAVFLQFDGVSDDVYENLRGHMRLDMKKKAIENCRKYELGTVLVPTLVPGINTHQIGEIIEFALQYLPTVRGVHFQPVSYFGKYPHMPSDTQRITLPEVIRQIEIQTDGKIQMKDLKPLKTGCSLCSFKGSFVVDEGGAVRSLSSQGGCGCQQEKQTSEIVNARDFVKKKWEMASSHMEKEGQNPKSDLYDFTEWDAYLNRIRNAGFSITCMAFQDVWNLDLSRLKKCSVAIFDADSNELIPFCAYNITSSSGNALHRRSSH</sequence>
<dbReference type="InterPro" id="IPR054698">
    <property type="entry name" value="rSAM_Se_TrsS"/>
</dbReference>
<evidence type="ECO:0000256" key="1">
    <source>
        <dbReference type="ARBA" id="ARBA00022691"/>
    </source>
</evidence>
<dbReference type="PANTHER" id="PTHR43306">
    <property type="entry name" value="7,8-DIHYDRO-6-HYDROXYMETHYLPTERIN DIMETHYLTRANSFERASE"/>
    <property type="match status" value="1"/>
</dbReference>
<dbReference type="SFLD" id="SFLDS00029">
    <property type="entry name" value="Radical_SAM"/>
    <property type="match status" value="1"/>
</dbReference>
<evidence type="ECO:0000259" key="5">
    <source>
        <dbReference type="PROSITE" id="PS51918"/>
    </source>
</evidence>
<dbReference type="SFLD" id="SFLDG01100">
    <property type="entry name" value="methyltransferase_(Class_D)"/>
    <property type="match status" value="1"/>
</dbReference>